<evidence type="ECO:0000313" key="1">
    <source>
        <dbReference type="EMBL" id="GAV78091.1"/>
    </source>
</evidence>
<keyword evidence="2" id="KW-1185">Reference proteome</keyword>
<organism evidence="1 2">
    <name type="scientific">Cephalotus follicularis</name>
    <name type="common">Albany pitcher plant</name>
    <dbReference type="NCBI Taxonomy" id="3775"/>
    <lineage>
        <taxon>Eukaryota</taxon>
        <taxon>Viridiplantae</taxon>
        <taxon>Streptophyta</taxon>
        <taxon>Embryophyta</taxon>
        <taxon>Tracheophyta</taxon>
        <taxon>Spermatophyta</taxon>
        <taxon>Magnoliopsida</taxon>
        <taxon>eudicotyledons</taxon>
        <taxon>Gunneridae</taxon>
        <taxon>Pentapetalae</taxon>
        <taxon>rosids</taxon>
        <taxon>fabids</taxon>
        <taxon>Oxalidales</taxon>
        <taxon>Cephalotaceae</taxon>
        <taxon>Cephalotus</taxon>
    </lineage>
</organism>
<reference evidence="2" key="1">
    <citation type="submission" date="2016-04" db="EMBL/GenBank/DDBJ databases">
        <title>Cephalotus genome sequencing.</title>
        <authorList>
            <person name="Fukushima K."/>
            <person name="Hasebe M."/>
            <person name="Fang X."/>
        </authorList>
    </citation>
    <scope>NUCLEOTIDE SEQUENCE [LARGE SCALE GENOMIC DNA]</scope>
    <source>
        <strain evidence="2">cv. St1</strain>
    </source>
</reference>
<comment type="caution">
    <text evidence="1">The sequence shown here is derived from an EMBL/GenBank/DDBJ whole genome shotgun (WGS) entry which is preliminary data.</text>
</comment>
<sequence length="134" mass="14677">MEVLNILVETQRVMVKGHIISSNCSNRGNYSAAVNFSTSPFAFSGSDNTFAAMGCNNRAIMADIDPELVGCESTCETEANFTRQLYTTCNGINCCRTNLPSYLLVFDAKFAKKNVSDDSRLQVSFPGRVKLVPD</sequence>
<dbReference type="InParanoid" id="A0A1Q3CDD3"/>
<gene>
    <name evidence="1" type="ORF">CFOL_v3_21559</name>
</gene>
<dbReference type="PANTHER" id="PTHR33491">
    <property type="entry name" value="OSJNBA0016N04.9 PROTEIN"/>
    <property type="match status" value="1"/>
</dbReference>
<dbReference type="EMBL" id="BDDD01001736">
    <property type="protein sequence ID" value="GAV78091.1"/>
    <property type="molecule type" value="Genomic_DNA"/>
</dbReference>
<dbReference type="OrthoDB" id="849336at2759"/>
<name>A0A1Q3CDD3_CEPFO</name>
<protein>
    <submittedName>
        <fullName evidence="1">GUB_WAK_bind domain-containing protein</fullName>
    </submittedName>
</protein>
<evidence type="ECO:0000313" key="2">
    <source>
        <dbReference type="Proteomes" id="UP000187406"/>
    </source>
</evidence>
<accession>A0A1Q3CDD3</accession>
<dbReference type="AlphaFoldDB" id="A0A1Q3CDD3"/>
<dbReference type="STRING" id="3775.A0A1Q3CDD3"/>
<dbReference type="Proteomes" id="UP000187406">
    <property type="component" value="Unassembled WGS sequence"/>
</dbReference>
<proteinExistence type="predicted"/>